<evidence type="ECO:0000313" key="9">
    <source>
        <dbReference type="EMBL" id="MFF3573902.1"/>
    </source>
</evidence>
<dbReference type="EMBL" id="JBIAQY010000022">
    <property type="protein sequence ID" value="MFF3573902.1"/>
    <property type="molecule type" value="Genomic_DNA"/>
</dbReference>
<evidence type="ECO:0000256" key="3">
    <source>
        <dbReference type="ARBA" id="ARBA00022630"/>
    </source>
</evidence>
<evidence type="ECO:0000256" key="5">
    <source>
        <dbReference type="RuleBase" id="RU362125"/>
    </source>
</evidence>
<evidence type="ECO:0000259" key="8">
    <source>
        <dbReference type="Pfam" id="PF02771"/>
    </source>
</evidence>
<evidence type="ECO:0000256" key="4">
    <source>
        <dbReference type="ARBA" id="ARBA00022827"/>
    </source>
</evidence>
<comment type="similarity">
    <text evidence="2 5">Belongs to the acyl-CoA dehydrogenase family.</text>
</comment>
<dbReference type="PANTHER" id="PTHR43884">
    <property type="entry name" value="ACYL-COA DEHYDROGENASE"/>
    <property type="match status" value="1"/>
</dbReference>
<keyword evidence="5 9" id="KW-0560">Oxidoreductase</keyword>
<dbReference type="InterPro" id="IPR036250">
    <property type="entry name" value="AcylCo_DH-like_C"/>
</dbReference>
<dbReference type="Gene3D" id="1.10.540.10">
    <property type="entry name" value="Acyl-CoA dehydrogenase/oxidase, N-terminal domain"/>
    <property type="match status" value="1"/>
</dbReference>
<keyword evidence="4 5" id="KW-0274">FAD</keyword>
<dbReference type="Pfam" id="PF02771">
    <property type="entry name" value="Acyl-CoA_dh_N"/>
    <property type="match status" value="1"/>
</dbReference>
<dbReference type="Pfam" id="PF02770">
    <property type="entry name" value="Acyl-CoA_dh_M"/>
    <property type="match status" value="1"/>
</dbReference>
<dbReference type="InterPro" id="IPR009100">
    <property type="entry name" value="AcylCoA_DH/oxidase_NM_dom_sf"/>
</dbReference>
<dbReference type="PIRSF" id="PIRSF016578">
    <property type="entry name" value="HsaA"/>
    <property type="match status" value="1"/>
</dbReference>
<dbReference type="GO" id="GO:0016491">
    <property type="term" value="F:oxidoreductase activity"/>
    <property type="evidence" value="ECO:0007669"/>
    <property type="project" value="UniProtKB-KW"/>
</dbReference>
<dbReference type="SUPFAM" id="SSF56645">
    <property type="entry name" value="Acyl-CoA dehydrogenase NM domain-like"/>
    <property type="match status" value="1"/>
</dbReference>
<comment type="caution">
    <text evidence="9">The sequence shown here is derived from an EMBL/GenBank/DDBJ whole genome shotgun (WGS) entry which is preliminary data.</text>
</comment>
<dbReference type="InterPro" id="IPR046373">
    <property type="entry name" value="Acyl-CoA_Oxase/DH_mid-dom_sf"/>
</dbReference>
<dbReference type="EC" id="1.-.-.-" evidence="9"/>
<accession>A0ABW6SC72</accession>
<feature type="domain" description="Acyl-CoA dehydrogenase/oxidase N-terminal" evidence="8">
    <location>
        <begin position="9"/>
        <end position="119"/>
    </location>
</feature>
<organism evidence="9 10">
    <name type="scientific">Nocardia jiangxiensis</name>
    <dbReference type="NCBI Taxonomy" id="282685"/>
    <lineage>
        <taxon>Bacteria</taxon>
        <taxon>Bacillati</taxon>
        <taxon>Actinomycetota</taxon>
        <taxon>Actinomycetes</taxon>
        <taxon>Mycobacteriales</taxon>
        <taxon>Nocardiaceae</taxon>
        <taxon>Nocardia</taxon>
    </lineage>
</organism>
<feature type="domain" description="Acyl-CoA dehydrogenase/oxidase C-terminal" evidence="6">
    <location>
        <begin position="230"/>
        <end position="378"/>
    </location>
</feature>
<dbReference type="Gene3D" id="1.20.140.10">
    <property type="entry name" value="Butyryl-CoA Dehydrogenase, subunit A, domain 3"/>
    <property type="match status" value="1"/>
</dbReference>
<dbReference type="Proteomes" id="UP001601992">
    <property type="component" value="Unassembled WGS sequence"/>
</dbReference>
<dbReference type="SUPFAM" id="SSF47203">
    <property type="entry name" value="Acyl-CoA dehydrogenase C-terminal domain-like"/>
    <property type="match status" value="1"/>
</dbReference>
<evidence type="ECO:0000259" key="7">
    <source>
        <dbReference type="Pfam" id="PF02770"/>
    </source>
</evidence>
<dbReference type="InterPro" id="IPR037069">
    <property type="entry name" value="AcylCoA_DH/ox_N_sf"/>
</dbReference>
<dbReference type="Pfam" id="PF00441">
    <property type="entry name" value="Acyl-CoA_dh_1"/>
    <property type="match status" value="1"/>
</dbReference>
<evidence type="ECO:0000256" key="2">
    <source>
        <dbReference type="ARBA" id="ARBA00009347"/>
    </source>
</evidence>
<protein>
    <submittedName>
        <fullName evidence="9">Acyl-CoA dehydrogenase family protein</fullName>
        <ecNumber evidence="9">1.-.-.-</ecNumber>
    </submittedName>
</protein>
<dbReference type="RefSeq" id="WP_040830611.1">
    <property type="nucleotide sequence ID" value="NZ_JBIAQY010000022.1"/>
</dbReference>
<dbReference type="InterPro" id="IPR009075">
    <property type="entry name" value="AcylCo_DH/oxidase_C"/>
</dbReference>
<dbReference type="InterPro" id="IPR013786">
    <property type="entry name" value="AcylCoA_DH/ox_N"/>
</dbReference>
<feature type="domain" description="Acyl-CoA oxidase/dehydrogenase middle" evidence="7">
    <location>
        <begin position="123"/>
        <end position="218"/>
    </location>
</feature>
<dbReference type="PANTHER" id="PTHR43884:SF12">
    <property type="entry name" value="ISOVALERYL-COA DEHYDROGENASE, MITOCHONDRIAL-RELATED"/>
    <property type="match status" value="1"/>
</dbReference>
<proteinExistence type="inferred from homology"/>
<name>A0ABW6SC72_9NOCA</name>
<dbReference type="Gene3D" id="2.40.110.10">
    <property type="entry name" value="Butyryl-CoA Dehydrogenase, subunit A, domain 2"/>
    <property type="match status" value="1"/>
</dbReference>
<dbReference type="InterPro" id="IPR006091">
    <property type="entry name" value="Acyl-CoA_Oxase/DH_mid-dom"/>
</dbReference>
<reference evidence="9 10" key="1">
    <citation type="submission" date="2024-10" db="EMBL/GenBank/DDBJ databases">
        <title>The Natural Products Discovery Center: Release of the First 8490 Sequenced Strains for Exploring Actinobacteria Biosynthetic Diversity.</title>
        <authorList>
            <person name="Kalkreuter E."/>
            <person name="Kautsar S.A."/>
            <person name="Yang D."/>
            <person name="Bader C.D."/>
            <person name="Teijaro C.N."/>
            <person name="Fluegel L."/>
            <person name="Davis C.M."/>
            <person name="Simpson J.R."/>
            <person name="Lauterbach L."/>
            <person name="Steele A.D."/>
            <person name="Gui C."/>
            <person name="Meng S."/>
            <person name="Li G."/>
            <person name="Viehrig K."/>
            <person name="Ye F."/>
            <person name="Su P."/>
            <person name="Kiefer A.F."/>
            <person name="Nichols A."/>
            <person name="Cepeda A.J."/>
            <person name="Yan W."/>
            <person name="Fan B."/>
            <person name="Jiang Y."/>
            <person name="Adhikari A."/>
            <person name="Zheng C.-J."/>
            <person name="Schuster L."/>
            <person name="Cowan T.M."/>
            <person name="Smanski M.J."/>
            <person name="Chevrette M.G."/>
            <person name="De Carvalho L.P.S."/>
            <person name="Shen B."/>
        </authorList>
    </citation>
    <scope>NUCLEOTIDE SEQUENCE [LARGE SCALE GENOMIC DNA]</scope>
    <source>
        <strain evidence="9 10">NPDC002593</strain>
    </source>
</reference>
<evidence type="ECO:0000259" key="6">
    <source>
        <dbReference type="Pfam" id="PF00441"/>
    </source>
</evidence>
<sequence length="382" mass="40431">MTSPVGAQEAAQLVTLVRDFARRVVAPRVAAYDAEEKLPKDILEQMADLGLFGGTVPVELGGAGLDHATYAAIIEAMSTVDHCLGVLMSMPSALVGSGLLEYGTDEQKKRWLTPLVAGEIFGCAGVTEPQSGSNVAAMETTYRRDGEGFVITGAKTWITNIDIAGFIVTFASRDRAAGRAGVSAFIIPMDTPGLSVSPFKNKLGFRPLCSGEVVLDGVRVGPEALLGVEGNGYQIAMGAVERGRLSVASRAVGLAQGCLDDSIAYANERVIAGTSIASHQMVQAKLAQMATEITAARLLVERCAREMDNGGRARMEASMAKMYASDVAQRAATEAVQIHGAYGVSPEFRVGRAYRDAKVFQLVEGTNEIHRGLIARHLIKNG</sequence>
<keyword evidence="10" id="KW-1185">Reference proteome</keyword>
<keyword evidence="3 5" id="KW-0285">Flavoprotein</keyword>
<evidence type="ECO:0000256" key="1">
    <source>
        <dbReference type="ARBA" id="ARBA00001974"/>
    </source>
</evidence>
<evidence type="ECO:0000313" key="10">
    <source>
        <dbReference type="Proteomes" id="UP001601992"/>
    </source>
</evidence>
<comment type="cofactor">
    <cofactor evidence="1 5">
        <name>FAD</name>
        <dbReference type="ChEBI" id="CHEBI:57692"/>
    </cofactor>
</comment>
<gene>
    <name evidence="9" type="ORF">ACFYXQ_39750</name>
</gene>